<feature type="region of interest" description="Disordered" evidence="1">
    <location>
        <begin position="175"/>
        <end position="201"/>
    </location>
</feature>
<sequence length="201" mass="22156">MGIGSKITSIVLRASALVSAAIVVGILGRFLNIIDDANASANGKIVYAIVIASLALAISVVLMGPFWFTFRAFPLDFIMFLCWMIAFGLLANLTATNACSSAWYYNYWGYYWGHFYRTPVVAGVITNAGCADWRCVLAFSFISSMLSLASFLLGLYVCESERRRLNQLSGQSGKTWWSKEKYNPPPASPEMNDNDNLRAAN</sequence>
<evidence type="ECO:0000313" key="3">
    <source>
        <dbReference type="EMBL" id="KAG9987712.1"/>
    </source>
</evidence>
<keyword evidence="2" id="KW-1133">Transmembrane helix</keyword>
<accession>A0A9P8G0E9</accession>
<feature type="transmembrane region" description="Helical" evidence="2">
    <location>
        <begin position="45"/>
        <end position="68"/>
    </location>
</feature>
<dbReference type="PANTHER" id="PTHR39608:SF1">
    <property type="entry name" value="INTEGRAL MEMBRANE PROTEIN (AFU_ORTHOLOGUE AFUA_5G08640)"/>
    <property type="match status" value="1"/>
</dbReference>
<dbReference type="Proteomes" id="UP000729357">
    <property type="component" value="Unassembled WGS sequence"/>
</dbReference>
<keyword evidence="4" id="KW-1185">Reference proteome</keyword>
<keyword evidence="2" id="KW-0812">Transmembrane</keyword>
<evidence type="ECO:0008006" key="5">
    <source>
        <dbReference type="Google" id="ProtNLM"/>
    </source>
</evidence>
<keyword evidence="2" id="KW-0472">Membrane</keyword>
<gene>
    <name evidence="3" type="ORF">KCU98_g3144</name>
</gene>
<dbReference type="EMBL" id="JAHFXS010000203">
    <property type="protein sequence ID" value="KAG9987712.1"/>
    <property type="molecule type" value="Genomic_DNA"/>
</dbReference>
<organism evidence="3 4">
    <name type="scientific">Aureobasidium melanogenum</name>
    <name type="common">Aureobasidium pullulans var. melanogenum</name>
    <dbReference type="NCBI Taxonomy" id="46634"/>
    <lineage>
        <taxon>Eukaryota</taxon>
        <taxon>Fungi</taxon>
        <taxon>Dikarya</taxon>
        <taxon>Ascomycota</taxon>
        <taxon>Pezizomycotina</taxon>
        <taxon>Dothideomycetes</taxon>
        <taxon>Dothideomycetidae</taxon>
        <taxon>Dothideales</taxon>
        <taxon>Saccotheciaceae</taxon>
        <taxon>Aureobasidium</taxon>
    </lineage>
</organism>
<feature type="transmembrane region" description="Helical" evidence="2">
    <location>
        <begin position="80"/>
        <end position="105"/>
    </location>
</feature>
<dbReference type="PANTHER" id="PTHR39608">
    <property type="entry name" value="INTEGRAL MEMBRANE PROTEIN (AFU_ORTHOLOGUE AFUA_5G08640)"/>
    <property type="match status" value="1"/>
</dbReference>
<proteinExistence type="predicted"/>
<dbReference type="AlphaFoldDB" id="A0A9P8G0E9"/>
<reference evidence="3" key="2">
    <citation type="submission" date="2021-08" db="EMBL/GenBank/DDBJ databases">
        <authorList>
            <person name="Gostincar C."/>
            <person name="Sun X."/>
            <person name="Song Z."/>
            <person name="Gunde-Cimerman N."/>
        </authorList>
    </citation>
    <scope>NUCLEOTIDE SEQUENCE</scope>
    <source>
        <strain evidence="3">EXF-9298</strain>
    </source>
</reference>
<evidence type="ECO:0000256" key="1">
    <source>
        <dbReference type="SAM" id="MobiDB-lite"/>
    </source>
</evidence>
<comment type="caution">
    <text evidence="3">The sequence shown here is derived from an EMBL/GenBank/DDBJ whole genome shotgun (WGS) entry which is preliminary data.</text>
</comment>
<reference evidence="3" key="1">
    <citation type="journal article" date="2021" name="J Fungi (Basel)">
        <title>Virulence traits and population genomics of the black yeast Aureobasidium melanogenum.</title>
        <authorList>
            <person name="Cernosa A."/>
            <person name="Sun X."/>
            <person name="Gostincar C."/>
            <person name="Fang C."/>
            <person name="Gunde-Cimerman N."/>
            <person name="Song Z."/>
        </authorList>
    </citation>
    <scope>NUCLEOTIDE SEQUENCE</scope>
    <source>
        <strain evidence="3">EXF-9298</strain>
    </source>
</reference>
<evidence type="ECO:0000256" key="2">
    <source>
        <dbReference type="SAM" id="Phobius"/>
    </source>
</evidence>
<feature type="transmembrane region" description="Helical" evidence="2">
    <location>
        <begin position="12"/>
        <end position="33"/>
    </location>
</feature>
<protein>
    <recommendedName>
        <fullName evidence="5">MARVEL domain-containing protein</fullName>
    </recommendedName>
</protein>
<name>A0A9P8G0E9_AURME</name>
<feature type="non-terminal residue" evidence="3">
    <location>
        <position position="1"/>
    </location>
</feature>
<evidence type="ECO:0000313" key="4">
    <source>
        <dbReference type="Proteomes" id="UP000729357"/>
    </source>
</evidence>
<feature type="transmembrane region" description="Helical" evidence="2">
    <location>
        <begin position="136"/>
        <end position="158"/>
    </location>
</feature>